<dbReference type="EMBL" id="JAHRHJ020000010">
    <property type="protein sequence ID" value="KAH9299253.1"/>
    <property type="molecule type" value="Genomic_DNA"/>
</dbReference>
<feature type="non-terminal residue" evidence="2">
    <location>
        <position position="149"/>
    </location>
</feature>
<organism evidence="2 3">
    <name type="scientific">Taxus chinensis</name>
    <name type="common">Chinese yew</name>
    <name type="synonym">Taxus wallichiana var. chinensis</name>
    <dbReference type="NCBI Taxonomy" id="29808"/>
    <lineage>
        <taxon>Eukaryota</taxon>
        <taxon>Viridiplantae</taxon>
        <taxon>Streptophyta</taxon>
        <taxon>Embryophyta</taxon>
        <taxon>Tracheophyta</taxon>
        <taxon>Spermatophyta</taxon>
        <taxon>Pinopsida</taxon>
        <taxon>Pinidae</taxon>
        <taxon>Conifers II</taxon>
        <taxon>Cupressales</taxon>
        <taxon>Taxaceae</taxon>
        <taxon>Taxus</taxon>
    </lineage>
</organism>
<feature type="compositionally biased region" description="Polar residues" evidence="1">
    <location>
        <begin position="89"/>
        <end position="111"/>
    </location>
</feature>
<comment type="caution">
    <text evidence="2">The sequence shown here is derived from an EMBL/GenBank/DDBJ whole genome shotgun (WGS) entry which is preliminary data.</text>
</comment>
<accession>A0AA38CMA0</accession>
<dbReference type="Proteomes" id="UP000824469">
    <property type="component" value="Unassembled WGS sequence"/>
</dbReference>
<sequence>MSRKRAAVGGPLFLNDMDAKHSSLMHDYLQLQDEFAGLKNRLQAVKMRKVTLYAEVRFLRRRLKKLRETPSHLKERETNSAIVPCDSLPANSGKSAPEPSSQSRMNNSLGTTDIPVFPDLLRANSSCELVMPKQVNENKGLVSAMKTSA</sequence>
<reference evidence="2 3" key="1">
    <citation type="journal article" date="2021" name="Nat. Plants">
        <title>The Taxus genome provides insights into paclitaxel biosynthesis.</title>
        <authorList>
            <person name="Xiong X."/>
            <person name="Gou J."/>
            <person name="Liao Q."/>
            <person name="Li Y."/>
            <person name="Zhou Q."/>
            <person name="Bi G."/>
            <person name="Li C."/>
            <person name="Du R."/>
            <person name="Wang X."/>
            <person name="Sun T."/>
            <person name="Guo L."/>
            <person name="Liang H."/>
            <person name="Lu P."/>
            <person name="Wu Y."/>
            <person name="Zhang Z."/>
            <person name="Ro D.K."/>
            <person name="Shang Y."/>
            <person name="Huang S."/>
            <person name="Yan J."/>
        </authorList>
    </citation>
    <scope>NUCLEOTIDE SEQUENCE [LARGE SCALE GENOMIC DNA]</scope>
    <source>
        <strain evidence="2">Ta-2019</strain>
    </source>
</reference>
<keyword evidence="3" id="KW-1185">Reference proteome</keyword>
<feature type="region of interest" description="Disordered" evidence="1">
    <location>
        <begin position="67"/>
        <end position="111"/>
    </location>
</feature>
<protein>
    <submittedName>
        <fullName evidence="2">Uncharacterized protein</fullName>
    </submittedName>
</protein>
<dbReference type="PANTHER" id="PTHR34807:SF3">
    <property type="entry name" value="OS08G0270800 PROTEIN"/>
    <property type="match status" value="1"/>
</dbReference>
<dbReference type="PANTHER" id="PTHR34807">
    <property type="entry name" value="OS08G0270800 PROTEIN"/>
    <property type="match status" value="1"/>
</dbReference>
<evidence type="ECO:0000256" key="1">
    <source>
        <dbReference type="SAM" id="MobiDB-lite"/>
    </source>
</evidence>
<dbReference type="AlphaFoldDB" id="A0AA38CMA0"/>
<gene>
    <name evidence="2" type="ORF">KI387_030935</name>
</gene>
<evidence type="ECO:0000313" key="2">
    <source>
        <dbReference type="EMBL" id="KAH9299253.1"/>
    </source>
</evidence>
<name>A0AA38CMA0_TAXCH</name>
<evidence type="ECO:0000313" key="3">
    <source>
        <dbReference type="Proteomes" id="UP000824469"/>
    </source>
</evidence>
<proteinExistence type="predicted"/>
<feature type="compositionally biased region" description="Basic and acidic residues" evidence="1">
    <location>
        <begin position="67"/>
        <end position="78"/>
    </location>
</feature>